<feature type="transmembrane region" description="Helical" evidence="6">
    <location>
        <begin position="455"/>
        <end position="476"/>
    </location>
</feature>
<accession>A0A1M6JAK4</accession>
<evidence type="ECO:0000256" key="2">
    <source>
        <dbReference type="ARBA" id="ARBA00022475"/>
    </source>
</evidence>
<evidence type="ECO:0000256" key="4">
    <source>
        <dbReference type="ARBA" id="ARBA00022989"/>
    </source>
</evidence>
<evidence type="ECO:0000256" key="5">
    <source>
        <dbReference type="ARBA" id="ARBA00023136"/>
    </source>
</evidence>
<dbReference type="InterPro" id="IPR018076">
    <property type="entry name" value="T2SS_GspF_dom"/>
</dbReference>
<feature type="transmembrane region" description="Helical" evidence="6">
    <location>
        <begin position="298"/>
        <end position="315"/>
    </location>
</feature>
<dbReference type="GO" id="GO:0005886">
    <property type="term" value="C:plasma membrane"/>
    <property type="evidence" value="ECO:0007669"/>
    <property type="project" value="UniProtKB-SubCell"/>
</dbReference>
<dbReference type="Proteomes" id="UP000184342">
    <property type="component" value="Unassembled WGS sequence"/>
</dbReference>
<gene>
    <name evidence="8" type="ORF">SAMN02745691_01957</name>
</gene>
<proteinExistence type="predicted"/>
<reference evidence="8 9" key="1">
    <citation type="submission" date="2016-11" db="EMBL/GenBank/DDBJ databases">
        <authorList>
            <person name="Jaros S."/>
            <person name="Januszkiewicz K."/>
            <person name="Wedrychowicz H."/>
        </authorList>
    </citation>
    <scope>NUCLEOTIDE SEQUENCE [LARGE SCALE GENOMIC DNA]</scope>
    <source>
        <strain evidence="8 9">DSM 15970</strain>
    </source>
</reference>
<feature type="domain" description="Type II secretion system protein GspF" evidence="7">
    <location>
        <begin position="340"/>
        <end position="473"/>
    </location>
</feature>
<keyword evidence="9" id="KW-1185">Reference proteome</keyword>
<evidence type="ECO:0000259" key="7">
    <source>
        <dbReference type="Pfam" id="PF00482"/>
    </source>
</evidence>
<dbReference type="STRING" id="1122934.SAMN02745691_01957"/>
<dbReference type="AlphaFoldDB" id="A0A1M6JAK4"/>
<evidence type="ECO:0000256" key="3">
    <source>
        <dbReference type="ARBA" id="ARBA00022692"/>
    </source>
</evidence>
<evidence type="ECO:0000256" key="1">
    <source>
        <dbReference type="ARBA" id="ARBA00004651"/>
    </source>
</evidence>
<keyword evidence="2" id="KW-1003">Cell membrane</keyword>
<evidence type="ECO:0000313" key="8">
    <source>
        <dbReference type="EMBL" id="SHJ43735.1"/>
    </source>
</evidence>
<organism evidence="8 9">
    <name type="scientific">Parasporobacterium paucivorans DSM 15970</name>
    <dbReference type="NCBI Taxonomy" id="1122934"/>
    <lineage>
        <taxon>Bacteria</taxon>
        <taxon>Bacillati</taxon>
        <taxon>Bacillota</taxon>
        <taxon>Clostridia</taxon>
        <taxon>Lachnospirales</taxon>
        <taxon>Lachnospiraceae</taxon>
        <taxon>Parasporobacterium</taxon>
    </lineage>
</organism>
<dbReference type="PANTHER" id="PTHR35007:SF2">
    <property type="entry name" value="PILUS ASSEMBLE PROTEIN"/>
    <property type="match status" value="1"/>
</dbReference>
<keyword evidence="4 6" id="KW-1133">Transmembrane helix</keyword>
<dbReference type="OrthoDB" id="9793966at2"/>
<evidence type="ECO:0000256" key="6">
    <source>
        <dbReference type="SAM" id="Phobius"/>
    </source>
</evidence>
<dbReference type="PANTHER" id="PTHR35007">
    <property type="entry name" value="INTEGRAL MEMBRANE PROTEIN-RELATED"/>
    <property type="match status" value="1"/>
</dbReference>
<name>A0A1M6JAK4_9FIRM</name>
<dbReference type="Pfam" id="PF00482">
    <property type="entry name" value="T2SSF"/>
    <property type="match status" value="1"/>
</dbReference>
<dbReference type="EMBL" id="FQYT01000021">
    <property type="protein sequence ID" value="SHJ43735.1"/>
    <property type="molecule type" value="Genomic_DNA"/>
</dbReference>
<evidence type="ECO:0000313" key="9">
    <source>
        <dbReference type="Proteomes" id="UP000184342"/>
    </source>
</evidence>
<sequence>MLSVYILLTAGIVVLYYRTRNYKKSYFEGCEIRDHPMRILYRMTMYLEDRIFCRLRFWKNEKQQDAVRKIYLTDKTENLEYILKIKKSALGIAILCLFLLFGLLKSIEEALPQNRYIQTLPRPANGLGSVQVELDVLQEEEEEKISLEIGEYKYSEEEADEIIMEAYKELLVQLRGKNKGLDEVSSRLSMVPNVGDVDVSWQIENTDLVDFNGNVYPGNALGEGTLTRLTATLRFQEREKIYEIPVVIKTVSEEELSLEEKIQRTINANSSETDPEVGLPQEIEGKKIRYLRKSNGEAGRILVFGIAAAVLLVVAKDREMQGRVKKREEQMMRDYPEIVTKLTLLSEAGLSMKSSWNRIVEEYEKNKKNELRYAYEEMRLTNLKMKNGVPEAAAYAGFGIRCGLQPYLRLGSLLEQNITKGTKGLKTMLEKEAGAAFEDRKNHAKIKGGEAGTKLVFPMMLMLVVVIVIIIVPAFITMGI</sequence>
<dbReference type="RefSeq" id="WP_073994229.1">
    <property type="nucleotide sequence ID" value="NZ_FQYT01000021.1"/>
</dbReference>
<keyword evidence="3 6" id="KW-0812">Transmembrane</keyword>
<protein>
    <submittedName>
        <fullName evidence="8">Type II secretion system protein F (GspF)</fullName>
    </submittedName>
</protein>
<comment type="subcellular location">
    <subcellularLocation>
        <location evidence="1">Cell membrane</location>
        <topology evidence="1">Multi-pass membrane protein</topology>
    </subcellularLocation>
</comment>
<keyword evidence="5 6" id="KW-0472">Membrane</keyword>